<keyword evidence="1" id="KW-0805">Transcription regulation</keyword>
<feature type="region of interest" description="Disordered" evidence="5">
    <location>
        <begin position="149"/>
        <end position="179"/>
    </location>
</feature>
<evidence type="ECO:0000256" key="5">
    <source>
        <dbReference type="SAM" id="MobiDB-lite"/>
    </source>
</evidence>
<evidence type="ECO:0000313" key="6">
    <source>
        <dbReference type="EMBL" id="GKZ19851.1"/>
    </source>
</evidence>
<proteinExistence type="predicted"/>
<evidence type="ECO:0008006" key="8">
    <source>
        <dbReference type="Google" id="ProtNLM"/>
    </source>
</evidence>
<keyword evidence="3" id="KW-0804">Transcription</keyword>
<evidence type="ECO:0000256" key="2">
    <source>
        <dbReference type="ARBA" id="ARBA00023125"/>
    </source>
</evidence>
<dbReference type="InterPro" id="IPR053187">
    <property type="entry name" value="Notoamide_regulator"/>
</dbReference>
<reference evidence="6" key="1">
    <citation type="submission" date="2022-07" db="EMBL/GenBank/DDBJ databases">
        <title>Taxonomy of Aspergillus series Nigri: significant species reduction supported by multi-species coalescent approaches.</title>
        <authorList>
            <person name="Bian C."/>
            <person name="Kusuya Y."/>
            <person name="Sklenar F."/>
            <person name="D'hooge E."/>
            <person name="Yaguchi T."/>
            <person name="Takahashi H."/>
            <person name="Hubka V."/>
        </authorList>
    </citation>
    <scope>NUCLEOTIDE SEQUENCE</scope>
    <source>
        <strain evidence="6">CBS 733.88</strain>
    </source>
</reference>
<name>A0A9W6DLP6_9EURO</name>
<dbReference type="SUPFAM" id="SSF57701">
    <property type="entry name" value="Zn2/Cys6 DNA-binding domain"/>
    <property type="match status" value="1"/>
</dbReference>
<dbReference type="PANTHER" id="PTHR47256">
    <property type="entry name" value="ZN(II)2CYS6 TRANSCRIPTION FACTOR (EUROFUNG)-RELATED"/>
    <property type="match status" value="1"/>
</dbReference>
<accession>A0A9W6DLP6</accession>
<feature type="region of interest" description="Disordered" evidence="5">
    <location>
        <begin position="1"/>
        <end position="48"/>
    </location>
</feature>
<dbReference type="AlphaFoldDB" id="A0A9W6DLP6"/>
<evidence type="ECO:0000256" key="4">
    <source>
        <dbReference type="ARBA" id="ARBA00023242"/>
    </source>
</evidence>
<evidence type="ECO:0000256" key="1">
    <source>
        <dbReference type="ARBA" id="ARBA00023015"/>
    </source>
</evidence>
<keyword evidence="4" id="KW-0539">Nucleus</keyword>
<sequence>MAQQGSGKPFRPIAPRRIPEPPTPAAAPEEGKIKRASTACGECKRRRTKVKTPLPLPSLSRLVHPSGTPCAECALHERECVIDEFADKRRKVAAKRAQEDLKYYRGFVEQLLEALRYSDHATIDGILDVIRSGATHDEIRAVLARSAPKDGINIPDGVDSVATDGNNSPPANSKPDGIP</sequence>
<dbReference type="GO" id="GO:0003677">
    <property type="term" value="F:DNA binding"/>
    <property type="evidence" value="ECO:0007669"/>
    <property type="project" value="UniProtKB-KW"/>
</dbReference>
<evidence type="ECO:0000313" key="7">
    <source>
        <dbReference type="Proteomes" id="UP001143548"/>
    </source>
</evidence>
<dbReference type="Proteomes" id="UP001143548">
    <property type="component" value="Unassembled WGS sequence"/>
</dbReference>
<dbReference type="GO" id="GO:0000981">
    <property type="term" value="F:DNA-binding transcription factor activity, RNA polymerase II-specific"/>
    <property type="evidence" value="ECO:0007669"/>
    <property type="project" value="InterPro"/>
</dbReference>
<protein>
    <recommendedName>
        <fullName evidence="8">Zn(2)-C6 fungal-type domain-containing protein</fullName>
    </recommendedName>
</protein>
<dbReference type="InterPro" id="IPR036864">
    <property type="entry name" value="Zn2-C6_fun-type_DNA-bd_sf"/>
</dbReference>
<dbReference type="PANTHER" id="PTHR47256:SF10">
    <property type="entry name" value="ZN(II)2CYS6 TRANSCRIPTION FACTOR (EUROFUNG)"/>
    <property type="match status" value="1"/>
</dbReference>
<dbReference type="GO" id="GO:0008270">
    <property type="term" value="F:zinc ion binding"/>
    <property type="evidence" value="ECO:0007669"/>
    <property type="project" value="InterPro"/>
</dbReference>
<comment type="caution">
    <text evidence="6">The sequence shown here is derived from an EMBL/GenBank/DDBJ whole genome shotgun (WGS) entry which is preliminary data.</text>
</comment>
<gene>
    <name evidence="6" type="ORF">AbraCBS73388_004912</name>
</gene>
<dbReference type="Gene3D" id="4.10.240.10">
    <property type="entry name" value="Zn(2)-C6 fungal-type DNA-binding domain"/>
    <property type="match status" value="1"/>
</dbReference>
<keyword evidence="2" id="KW-0238">DNA-binding</keyword>
<evidence type="ECO:0000256" key="3">
    <source>
        <dbReference type="ARBA" id="ARBA00023163"/>
    </source>
</evidence>
<organism evidence="6 7">
    <name type="scientific">Aspergillus brasiliensis</name>
    <dbReference type="NCBI Taxonomy" id="319629"/>
    <lineage>
        <taxon>Eukaryota</taxon>
        <taxon>Fungi</taxon>
        <taxon>Dikarya</taxon>
        <taxon>Ascomycota</taxon>
        <taxon>Pezizomycotina</taxon>
        <taxon>Eurotiomycetes</taxon>
        <taxon>Eurotiomycetidae</taxon>
        <taxon>Eurotiales</taxon>
        <taxon>Aspergillaceae</taxon>
        <taxon>Aspergillus</taxon>
        <taxon>Aspergillus subgen. Circumdati</taxon>
    </lineage>
</organism>
<dbReference type="EMBL" id="BROQ01000023">
    <property type="protein sequence ID" value="GKZ19851.1"/>
    <property type="molecule type" value="Genomic_DNA"/>
</dbReference>